<dbReference type="PANTHER" id="PTHR43048:SF3">
    <property type="entry name" value="METHYLMALONYL-COA EPIMERASE, MITOCHONDRIAL"/>
    <property type="match status" value="1"/>
</dbReference>
<dbReference type="Pfam" id="PF00903">
    <property type="entry name" value="Glyoxalase"/>
    <property type="match status" value="1"/>
</dbReference>
<name>A0ABS7FI42_9NEIS</name>
<dbReference type="InterPro" id="IPR029068">
    <property type="entry name" value="Glyas_Bleomycin-R_OHBP_Dase"/>
</dbReference>
<accession>A0ABS7FI42</accession>
<dbReference type="PROSITE" id="PS51819">
    <property type="entry name" value="VOC"/>
    <property type="match status" value="1"/>
</dbReference>
<protein>
    <submittedName>
        <fullName evidence="3">VOC family protein</fullName>
    </submittedName>
</protein>
<gene>
    <name evidence="3" type="ORF">KIF53_17315</name>
</gene>
<dbReference type="GeneID" id="89685194"/>
<evidence type="ECO:0000259" key="2">
    <source>
        <dbReference type="PROSITE" id="PS51819"/>
    </source>
</evidence>
<dbReference type="SUPFAM" id="SSF54593">
    <property type="entry name" value="Glyoxalase/Bleomycin resistance protein/Dihydroxybiphenyl dioxygenase"/>
    <property type="match status" value="1"/>
</dbReference>
<organism evidence="3 4">
    <name type="scientific">Chromobacterium subtsugae</name>
    <dbReference type="NCBI Taxonomy" id="251747"/>
    <lineage>
        <taxon>Bacteria</taxon>
        <taxon>Pseudomonadati</taxon>
        <taxon>Pseudomonadota</taxon>
        <taxon>Betaproteobacteria</taxon>
        <taxon>Neisseriales</taxon>
        <taxon>Chromobacteriaceae</taxon>
        <taxon>Chromobacterium</taxon>
    </lineage>
</organism>
<dbReference type="Proteomes" id="UP000711178">
    <property type="component" value="Unassembled WGS sequence"/>
</dbReference>
<reference evidence="3 4" key="1">
    <citation type="submission" date="2021-05" db="EMBL/GenBank/DDBJ databases">
        <title>Draft Whole Genome Sequencing Of Biosensor Chromobacterium violaceum Strain CV026 Reveals A Regulatory RNA In Chromobacterium violaceum Phenotype Regulatory Network.</title>
        <authorList>
            <person name="Hong K.W."/>
            <person name="Chan K.G."/>
            <person name="Chang C.-Y."/>
        </authorList>
    </citation>
    <scope>NUCLEOTIDE SEQUENCE [LARGE SCALE GENOMIC DNA]</scope>
    <source>
        <strain evidence="3 4">ATCC 31532</strain>
    </source>
</reference>
<dbReference type="InterPro" id="IPR051785">
    <property type="entry name" value="MMCE/EMCE_epimerase"/>
</dbReference>
<feature type="domain" description="VOC" evidence="2">
    <location>
        <begin position="7"/>
        <end position="132"/>
    </location>
</feature>
<sequence>MAIQVCELHHVGFAVPKRQVDAMRDFYQQVFGLRADPSRWNIPDVPGCFLDVEDARQLHVLGSDGVSRYAQGPERDPVSNHVAFTVASLEAAAEELRSRGVDFFSQRSVAADRLTQLFLRDPAGNLLELRQAAPAAD</sequence>
<keyword evidence="4" id="KW-1185">Reference proteome</keyword>
<proteinExistence type="predicted"/>
<evidence type="ECO:0000313" key="3">
    <source>
        <dbReference type="EMBL" id="MBW8289396.1"/>
    </source>
</evidence>
<keyword evidence="1" id="KW-0479">Metal-binding</keyword>
<evidence type="ECO:0000256" key="1">
    <source>
        <dbReference type="ARBA" id="ARBA00022723"/>
    </source>
</evidence>
<dbReference type="InterPro" id="IPR004360">
    <property type="entry name" value="Glyas_Fos-R_dOase_dom"/>
</dbReference>
<dbReference type="EMBL" id="JAHDTB010000017">
    <property type="protein sequence ID" value="MBW8289396.1"/>
    <property type="molecule type" value="Genomic_DNA"/>
</dbReference>
<dbReference type="RefSeq" id="WP_043579200.1">
    <property type="nucleotide sequence ID" value="NZ_CP142381.1"/>
</dbReference>
<dbReference type="Gene3D" id="3.10.180.10">
    <property type="entry name" value="2,3-Dihydroxybiphenyl 1,2-Dioxygenase, domain 1"/>
    <property type="match status" value="1"/>
</dbReference>
<dbReference type="InterPro" id="IPR037523">
    <property type="entry name" value="VOC_core"/>
</dbReference>
<comment type="caution">
    <text evidence="3">The sequence shown here is derived from an EMBL/GenBank/DDBJ whole genome shotgun (WGS) entry which is preliminary data.</text>
</comment>
<evidence type="ECO:0000313" key="4">
    <source>
        <dbReference type="Proteomes" id="UP000711178"/>
    </source>
</evidence>
<dbReference type="PANTHER" id="PTHR43048">
    <property type="entry name" value="METHYLMALONYL-COA EPIMERASE"/>
    <property type="match status" value="1"/>
</dbReference>